<proteinExistence type="predicted"/>
<dbReference type="eggNOG" id="ENOG5033RSK">
    <property type="taxonomic scope" value="Bacteria"/>
</dbReference>
<dbReference type="AlphaFoldDB" id="C0CSE6"/>
<dbReference type="EMBL" id="ACBZ01000205">
    <property type="protein sequence ID" value="EEG47309.1"/>
    <property type="molecule type" value="Genomic_DNA"/>
</dbReference>
<dbReference type="Proteomes" id="UP000003100">
    <property type="component" value="Unassembled WGS sequence"/>
</dbReference>
<accession>C0CSE6</accession>
<keyword evidence="3" id="KW-1185">Reference proteome</keyword>
<protein>
    <recommendedName>
        <fullName evidence="4">Lipoprotein</fullName>
    </recommendedName>
</protein>
<dbReference type="HOGENOM" id="CLU_100123_0_0_9"/>
<comment type="caution">
    <text evidence="2">The sequence shown here is derived from an EMBL/GenBank/DDBJ whole genome shotgun (WGS) entry which is preliminary data.</text>
</comment>
<feature type="chain" id="PRO_5039228285" description="Lipoprotein" evidence="1">
    <location>
        <begin position="19"/>
        <end position="181"/>
    </location>
</feature>
<reference evidence="2 3" key="1">
    <citation type="submission" date="2009-01" db="EMBL/GenBank/DDBJ databases">
        <authorList>
            <person name="Fulton L."/>
            <person name="Clifton S."/>
            <person name="Fulton B."/>
            <person name="Xu J."/>
            <person name="Minx P."/>
            <person name="Pepin K.H."/>
            <person name="Johnson M."/>
            <person name="Bhonagiri V."/>
            <person name="Nash W.E."/>
            <person name="Mardis E.R."/>
            <person name="Wilson R.K."/>
        </authorList>
    </citation>
    <scope>NUCLEOTIDE SEQUENCE [LARGE SCALE GENOMIC DNA]</scope>
    <source>
        <strain evidence="3">DSM 10507 / JCM 14656 / S5a33</strain>
    </source>
</reference>
<keyword evidence="1" id="KW-0732">Signal</keyword>
<evidence type="ECO:0000313" key="3">
    <source>
        <dbReference type="Proteomes" id="UP000003100"/>
    </source>
</evidence>
<reference evidence="2 3" key="2">
    <citation type="submission" date="2009-02" db="EMBL/GenBank/DDBJ databases">
        <title>Draft genome sequence of Blautia hydrogenotrophica DSM 10507 (Ruminococcus hydrogenotrophicus DSM 10507).</title>
        <authorList>
            <person name="Sudarsanam P."/>
            <person name="Ley R."/>
            <person name="Guruge J."/>
            <person name="Turnbaugh P.J."/>
            <person name="Mahowald M."/>
            <person name="Liep D."/>
            <person name="Gordon J."/>
        </authorList>
    </citation>
    <scope>NUCLEOTIDE SEQUENCE [LARGE SCALE GENOMIC DNA]</scope>
    <source>
        <strain evidence="3">DSM 10507 / JCM 14656 / S5a33</strain>
    </source>
</reference>
<gene>
    <name evidence="2" type="ORF">RUMHYD_03813</name>
</gene>
<dbReference type="GeneID" id="86820077"/>
<evidence type="ECO:0000313" key="2">
    <source>
        <dbReference type="EMBL" id="EEG47309.1"/>
    </source>
</evidence>
<evidence type="ECO:0000256" key="1">
    <source>
        <dbReference type="SAM" id="SignalP"/>
    </source>
</evidence>
<name>C0CSE6_BLAHS</name>
<organism evidence="2 3">
    <name type="scientific">Blautia hydrogenotrophica (strain DSM 10507 / JCM 14656 / S5a33)</name>
    <name type="common">Ruminococcus hydrogenotrophicus</name>
    <dbReference type="NCBI Taxonomy" id="476272"/>
    <lineage>
        <taxon>Bacteria</taxon>
        <taxon>Bacillati</taxon>
        <taxon>Bacillota</taxon>
        <taxon>Clostridia</taxon>
        <taxon>Lachnospirales</taxon>
        <taxon>Lachnospiraceae</taxon>
        <taxon>Blautia</taxon>
    </lineage>
</organism>
<feature type="signal peptide" evidence="1">
    <location>
        <begin position="1"/>
        <end position="18"/>
    </location>
</feature>
<dbReference type="PATRIC" id="fig|476272.21.peg.496"/>
<evidence type="ECO:0008006" key="4">
    <source>
        <dbReference type="Google" id="ProtNLM"/>
    </source>
</evidence>
<dbReference type="RefSeq" id="WP_005952467.1">
    <property type="nucleotide sequence ID" value="NZ_CP136423.1"/>
</dbReference>
<sequence>MKKGVRLLLVCLMFIVVASGCGVSHKSPEGVVKSLIKAYDKEKEKTILECYGIDEKADKTTQAEIDGTIKYFKAHDAKSIEVIKCDTIKEYKKYALVYVYYELNLGNKKAYPCISTYMTRKKDGKYYIMPSDDITEKMSRQAATDYAAFMNTDVYKDYTKAYEVFIKKNPGYEDKISSKLL</sequence>
<dbReference type="PROSITE" id="PS51257">
    <property type="entry name" value="PROKAR_LIPOPROTEIN"/>
    <property type="match status" value="1"/>
</dbReference>